<reference evidence="1" key="1">
    <citation type="submission" date="2019-05" db="EMBL/GenBank/DDBJ databases">
        <authorList>
            <person name="Castillo A."/>
            <person name="Giampetruzzi A."/>
            <person name="Landa B."/>
            <person name="Saponari M."/>
            <person name="Almeida R.P.P."/>
            <person name="Moralejo E."/>
            <person name="Marco-Noales E."/>
            <person name="Velasco-Amo M.P."/>
            <person name="Roman-Ecija M."/>
            <person name="Navarro I."/>
            <person name="Monterde A."/>
            <person name="Barbe S."/>
        </authorList>
    </citation>
    <scope>NUCLEOTIDE SEQUENCE</scope>
    <source>
        <strain evidence="1">XYL1981</strain>
    </source>
</reference>
<sequence>MWSNVRKSDSIFHGNIFSDSDQSKCIEVTGLLFEQQLMLQLAQDQISIQQQSDCAAAHAVLT</sequence>
<protein>
    <submittedName>
        <fullName evidence="1">Uncharacterized protein</fullName>
    </submittedName>
</protein>
<dbReference type="Proteomes" id="UP000474061">
    <property type="component" value="Unassembled WGS sequence"/>
</dbReference>
<proteinExistence type="predicted"/>
<dbReference type="RefSeq" id="WP_021358553.1">
    <property type="nucleotide sequence ID" value="NZ_CP099516.1"/>
</dbReference>
<evidence type="ECO:0000313" key="2">
    <source>
        <dbReference type="Proteomes" id="UP000474061"/>
    </source>
</evidence>
<dbReference type="AlphaFoldDB" id="A0A9Q4MIU6"/>
<accession>A0A9Q4MIU6</accession>
<organism evidence="1 2">
    <name type="scientific">Xylella fastidiosa subsp. multiplex</name>
    <dbReference type="NCBI Taxonomy" id="644357"/>
    <lineage>
        <taxon>Bacteria</taxon>
        <taxon>Pseudomonadati</taxon>
        <taxon>Pseudomonadota</taxon>
        <taxon>Gammaproteobacteria</taxon>
        <taxon>Lysobacterales</taxon>
        <taxon>Lysobacteraceae</taxon>
        <taxon>Xylella</taxon>
    </lineage>
</organism>
<name>A0A9Q4MIU6_XYLFS</name>
<evidence type="ECO:0000313" key="1">
    <source>
        <dbReference type="EMBL" id="MRU23136.1"/>
    </source>
</evidence>
<comment type="caution">
    <text evidence="1">The sequence shown here is derived from an EMBL/GenBank/DDBJ whole genome shotgun (WGS) entry which is preliminary data.</text>
</comment>
<gene>
    <name evidence="1" type="ORF">FG476_03275</name>
</gene>
<dbReference type="EMBL" id="VDCJ01000331">
    <property type="protein sequence ID" value="MRU23136.1"/>
    <property type="molecule type" value="Genomic_DNA"/>
</dbReference>
<reference evidence="1" key="2">
    <citation type="journal article" date="2020" name="Appl. Environ. Microbiol.">
        <title>Multiple intercontinental introductions associated with the emergence of a plant pathogen in Europe.</title>
        <authorList>
            <person name="Landa B.B."/>
            <person name="Castillo A.I."/>
            <person name="Giampetruzzi A."/>
            <person name="Kahn A."/>
            <person name="Roman-Ecija M."/>
            <person name="Velasco-Amo M.P."/>
            <person name="Navas-Cortes J.A."/>
            <person name="Marco-Noales E."/>
            <person name="Barbe S."/>
            <person name="Moralejo E."/>
            <person name="Coletta-Filho H.D."/>
            <person name="Saldarelli P."/>
            <person name="Saponari M."/>
            <person name="Almeida R.P.P."/>
        </authorList>
    </citation>
    <scope>NUCLEOTIDE SEQUENCE</scope>
    <source>
        <strain evidence="1">XYL1981</strain>
    </source>
</reference>